<protein>
    <recommendedName>
        <fullName evidence="3">Methyltransferase type 11 domain-containing protein</fullName>
    </recommendedName>
</protein>
<proteinExistence type="predicted"/>
<accession>A0A507DW22</accession>
<comment type="caution">
    <text evidence="1">The sequence shown here is derived from an EMBL/GenBank/DDBJ whole genome shotgun (WGS) entry which is preliminary data.</text>
</comment>
<evidence type="ECO:0000313" key="1">
    <source>
        <dbReference type="EMBL" id="TPX55395.1"/>
    </source>
</evidence>
<name>A0A507DW22_9FUNG</name>
<evidence type="ECO:0000313" key="2">
    <source>
        <dbReference type="Proteomes" id="UP000318582"/>
    </source>
</evidence>
<sequence>MWSGTHLYSGASENDRSASVNDAIRLHHSQHNAAEIISLFDKDDSLRSSLYCIRPTSKVLESVLKQCLHTGVEQQGPSTLLSIGSASGLLEYLLQHRAGNNLRVLGVDVAKTNIFLQDDSFIWLPFGASTTEARNQLSDVAIVFVSYLRRPSLLLEYMSCCTSAHTIIVLGPRSEDPVLDECVRKWLLDWGRESVIEESGLRPFDQMKVFKIRTPGDPVQD</sequence>
<reference evidence="1 2" key="1">
    <citation type="journal article" date="2019" name="Sci. Rep.">
        <title>Comparative genomics of chytrid fungi reveal insights into the obligate biotrophic and pathogenic lifestyle of Synchytrium endobioticum.</title>
        <authorList>
            <person name="van de Vossenberg B.T.L.H."/>
            <person name="Warris S."/>
            <person name="Nguyen H.D.T."/>
            <person name="van Gent-Pelzer M.P.E."/>
            <person name="Joly D.L."/>
            <person name="van de Geest H.C."/>
            <person name="Bonants P.J.M."/>
            <person name="Smith D.S."/>
            <person name="Levesque C.A."/>
            <person name="van der Lee T.A.J."/>
        </authorList>
    </citation>
    <scope>NUCLEOTIDE SEQUENCE [LARGE SCALE GENOMIC DNA]</scope>
    <source>
        <strain evidence="1 2">CBS 809.83</strain>
    </source>
</reference>
<keyword evidence="2" id="KW-1185">Reference proteome</keyword>
<dbReference type="Proteomes" id="UP000318582">
    <property type="component" value="Unassembled WGS sequence"/>
</dbReference>
<organism evidence="1 2">
    <name type="scientific">Powellomyces hirtus</name>
    <dbReference type="NCBI Taxonomy" id="109895"/>
    <lineage>
        <taxon>Eukaryota</taxon>
        <taxon>Fungi</taxon>
        <taxon>Fungi incertae sedis</taxon>
        <taxon>Chytridiomycota</taxon>
        <taxon>Chytridiomycota incertae sedis</taxon>
        <taxon>Chytridiomycetes</taxon>
        <taxon>Spizellomycetales</taxon>
        <taxon>Powellomycetaceae</taxon>
        <taxon>Powellomyces</taxon>
    </lineage>
</organism>
<dbReference type="EMBL" id="QEAQ01000112">
    <property type="protein sequence ID" value="TPX55395.1"/>
    <property type="molecule type" value="Genomic_DNA"/>
</dbReference>
<dbReference type="AlphaFoldDB" id="A0A507DW22"/>
<evidence type="ECO:0008006" key="3">
    <source>
        <dbReference type="Google" id="ProtNLM"/>
    </source>
</evidence>
<gene>
    <name evidence="1" type="ORF">PhCBS80983_g05358</name>
</gene>